<proteinExistence type="predicted"/>
<name>A0A6F8PLS8_9GAMM</name>
<evidence type="ECO:0000313" key="2">
    <source>
        <dbReference type="Proteomes" id="UP000501466"/>
    </source>
</evidence>
<dbReference type="EMBL" id="AP021888">
    <property type="protein sequence ID" value="BBP43071.1"/>
    <property type="molecule type" value="Genomic_DNA"/>
</dbReference>
<protein>
    <submittedName>
        <fullName evidence="1">Uncharacterized protein</fullName>
    </submittedName>
</protein>
<accession>A0A6F8PLS8</accession>
<dbReference type="Proteomes" id="UP000501466">
    <property type="component" value="Chromosome"/>
</dbReference>
<reference evidence="2" key="1">
    <citation type="submission" date="2019-11" db="EMBL/GenBank/DDBJ databases">
        <title>Isolation and characterization of two novel species in the genus Thiomicrorhabdus.</title>
        <authorList>
            <person name="Mochizuki J."/>
            <person name="Kojima H."/>
            <person name="Fukui M."/>
        </authorList>
    </citation>
    <scope>NUCLEOTIDE SEQUENCE [LARGE SCALE GENOMIC DNA]</scope>
    <source>
        <strain evidence="2">AkT22</strain>
    </source>
</reference>
<keyword evidence="2" id="KW-1185">Reference proteome</keyword>
<dbReference type="KEGG" id="tzo:THMIRHAT_08170"/>
<gene>
    <name evidence="1" type="ORF">THMIRHAT_08170</name>
</gene>
<dbReference type="AlphaFoldDB" id="A0A6F8PLS8"/>
<organism evidence="1 2">
    <name type="scientific">Thiosulfativibrio zosterae</name>
    <dbReference type="NCBI Taxonomy" id="2675053"/>
    <lineage>
        <taxon>Bacteria</taxon>
        <taxon>Pseudomonadati</taxon>
        <taxon>Pseudomonadota</taxon>
        <taxon>Gammaproteobacteria</taxon>
        <taxon>Thiotrichales</taxon>
        <taxon>Piscirickettsiaceae</taxon>
        <taxon>Thiosulfativibrio</taxon>
    </lineage>
</organism>
<evidence type="ECO:0000313" key="1">
    <source>
        <dbReference type="EMBL" id="BBP43071.1"/>
    </source>
</evidence>
<sequence>MFYGKYSTAYAKRLNCKKITQENEIWPNQADLTRQKQPGLVKFWGFERILKIKNRPVKKEIEKTGRCETYIYILQRLNYSGQYLLSHCVNAPGRPVSPDIPMSL</sequence>